<dbReference type="EMBL" id="DQ890022">
    <property type="protein sequence ID" value="ABT15868.1"/>
    <property type="molecule type" value="Genomic_DNA"/>
</dbReference>
<accession>A7J7T7</accession>
<protein>
    <submittedName>
        <fullName evidence="1">Uncharacterized protein n583R</fullName>
    </submittedName>
</protein>
<proteinExistence type="predicted"/>
<sequence length="82" mass="9336">MGLQCKFANSRATNVAQVHFAAETKTTDKVIHLGNEDLHLLIFEVETQLVELLADFNHLLNTSFQGFLDLHYKMSDIKIPHI</sequence>
<gene>
    <name evidence="1" type="primary">n583R</name>
    <name evidence="1" type="ORF">FR483_n583R</name>
</gene>
<name>A7J7T7_PBCVF</name>
<dbReference type="RefSeq" id="YP_001426215.1">
    <property type="nucleotide sequence ID" value="NC_008603.1"/>
</dbReference>
<dbReference type="Proteomes" id="UP000204095">
    <property type="component" value="Segment"/>
</dbReference>
<dbReference type="GeneID" id="5469673"/>
<evidence type="ECO:0000313" key="2">
    <source>
        <dbReference type="Proteomes" id="UP000204095"/>
    </source>
</evidence>
<reference evidence="1 2" key="1">
    <citation type="journal article" date="2007" name="Virology">
        <title>Sequence and annotation of the 314-kb MT325 and the 321-kb FR483 viruses that infect Chlorella Pbi.</title>
        <authorList>
            <person name="Fitzgerald L.A."/>
            <person name="Graves M.V."/>
            <person name="Li X."/>
            <person name="Feldblyum T."/>
            <person name="Hartigan J."/>
            <person name="Van Etten J.L."/>
        </authorList>
    </citation>
    <scope>NUCLEOTIDE SEQUENCE [LARGE SCALE GENOMIC DNA]</scope>
    <source>
        <strain evidence="1 2">FR483</strain>
    </source>
</reference>
<organism evidence="1 2">
    <name type="scientific">Paramecium bursaria Chlorella virus FR483</name>
    <name type="common">PBCV-FR483</name>
    <dbReference type="NCBI Taxonomy" id="399781"/>
    <lineage>
        <taxon>Viruses</taxon>
        <taxon>Varidnaviria</taxon>
        <taxon>Bamfordvirae</taxon>
        <taxon>Nucleocytoviricota</taxon>
        <taxon>Megaviricetes</taxon>
        <taxon>Algavirales</taxon>
        <taxon>Phycodnaviridae</taxon>
        <taxon>Chlorovirus</taxon>
        <taxon>Chlorovirus conductrix</taxon>
        <taxon>Paramecium bursaria Chlorella virus A1</taxon>
    </lineage>
</organism>
<evidence type="ECO:0000313" key="1">
    <source>
        <dbReference type="EMBL" id="ABT15868.1"/>
    </source>
</evidence>
<organismHost>
    <name type="scientific">Paramecium bursaria</name>
    <dbReference type="NCBI Taxonomy" id="74790"/>
</organismHost>
<dbReference type="KEGG" id="vg:5469673"/>